<organism evidence="7">
    <name type="scientific">candidate division WOR-3 bacterium</name>
    <dbReference type="NCBI Taxonomy" id="2052148"/>
    <lineage>
        <taxon>Bacteria</taxon>
        <taxon>Bacteria division WOR-3</taxon>
    </lineage>
</organism>
<dbReference type="PANTHER" id="PTHR10916">
    <property type="entry name" value="60S RIBOSOMAL PROTEIN L35/50S RIBOSOMAL PROTEIN L29"/>
    <property type="match status" value="1"/>
</dbReference>
<accession>A0A7C5M4F8</accession>
<dbReference type="InterPro" id="IPR036049">
    <property type="entry name" value="Ribosomal_uL29_sf"/>
</dbReference>
<dbReference type="Proteomes" id="UP000886014">
    <property type="component" value="Unassembled WGS sequence"/>
</dbReference>
<dbReference type="GO" id="GO:0022625">
    <property type="term" value="C:cytosolic large ribosomal subunit"/>
    <property type="evidence" value="ECO:0007669"/>
    <property type="project" value="TreeGrafter"/>
</dbReference>
<dbReference type="InterPro" id="IPR018254">
    <property type="entry name" value="Ribosomal_uL29_CS"/>
</dbReference>
<feature type="coiled-coil region" evidence="6">
    <location>
        <begin position="4"/>
        <end position="31"/>
    </location>
</feature>
<dbReference type="GO" id="GO:0006412">
    <property type="term" value="P:translation"/>
    <property type="evidence" value="ECO:0007669"/>
    <property type="project" value="UniProtKB-UniRule"/>
</dbReference>
<comment type="caution">
    <text evidence="7">The sequence shown here is derived from an EMBL/GenBank/DDBJ whole genome shotgun (WGS) entry which is preliminary data.</text>
</comment>
<dbReference type="SUPFAM" id="SSF46561">
    <property type="entry name" value="Ribosomal protein L29 (L29p)"/>
    <property type="match status" value="1"/>
</dbReference>
<evidence type="ECO:0000256" key="6">
    <source>
        <dbReference type="SAM" id="Coils"/>
    </source>
</evidence>
<evidence type="ECO:0000256" key="3">
    <source>
        <dbReference type="ARBA" id="ARBA00023274"/>
    </source>
</evidence>
<dbReference type="EMBL" id="DRTV01000121">
    <property type="protein sequence ID" value="HHF58112.1"/>
    <property type="molecule type" value="Genomic_DNA"/>
</dbReference>
<dbReference type="PROSITE" id="PS00579">
    <property type="entry name" value="RIBOSOMAL_L29"/>
    <property type="match status" value="1"/>
</dbReference>
<sequence>MKAKELRELTDEELKQRIKDLKEELFTLRMEKAMHRLAQPHRFKEIKREIARILTILNERRKVS</sequence>
<keyword evidence="3 5" id="KW-0687">Ribonucleoprotein</keyword>
<proteinExistence type="inferred from homology"/>
<name>A0A7C5M4F8_UNCW3</name>
<dbReference type="AlphaFoldDB" id="A0A7C5M4F8"/>
<gene>
    <name evidence="5 7" type="primary">rpmC</name>
    <name evidence="7" type="ORF">ENL41_01655</name>
</gene>
<reference evidence="7" key="1">
    <citation type="journal article" date="2020" name="mSystems">
        <title>Genome- and Community-Level Interaction Insights into Carbon Utilization and Element Cycling Functions of Hydrothermarchaeota in Hydrothermal Sediment.</title>
        <authorList>
            <person name="Zhou Z."/>
            <person name="Liu Y."/>
            <person name="Xu W."/>
            <person name="Pan J."/>
            <person name="Luo Z.H."/>
            <person name="Li M."/>
        </authorList>
    </citation>
    <scope>NUCLEOTIDE SEQUENCE [LARGE SCALE GENOMIC DNA]</scope>
    <source>
        <strain evidence="7">HyVt-94</strain>
    </source>
</reference>
<comment type="similarity">
    <text evidence="1 5">Belongs to the universal ribosomal protein uL29 family.</text>
</comment>
<dbReference type="HAMAP" id="MF_00374">
    <property type="entry name" value="Ribosomal_uL29"/>
    <property type="match status" value="1"/>
</dbReference>
<dbReference type="PANTHER" id="PTHR10916:SF0">
    <property type="entry name" value="LARGE RIBOSOMAL SUBUNIT PROTEIN UL29C"/>
    <property type="match status" value="1"/>
</dbReference>
<dbReference type="Pfam" id="PF00831">
    <property type="entry name" value="Ribosomal_L29"/>
    <property type="match status" value="1"/>
</dbReference>
<evidence type="ECO:0000313" key="7">
    <source>
        <dbReference type="EMBL" id="HHF58112.1"/>
    </source>
</evidence>
<dbReference type="FunFam" id="1.10.287.310:FF:000001">
    <property type="entry name" value="50S ribosomal protein L29"/>
    <property type="match status" value="1"/>
</dbReference>
<keyword evidence="2 5" id="KW-0689">Ribosomal protein</keyword>
<evidence type="ECO:0000256" key="5">
    <source>
        <dbReference type="HAMAP-Rule" id="MF_00374"/>
    </source>
</evidence>
<dbReference type="Gene3D" id="1.10.287.310">
    <property type="match status" value="1"/>
</dbReference>
<protein>
    <recommendedName>
        <fullName evidence="4 5">Large ribosomal subunit protein uL29</fullName>
    </recommendedName>
</protein>
<evidence type="ECO:0000256" key="4">
    <source>
        <dbReference type="ARBA" id="ARBA00035204"/>
    </source>
</evidence>
<dbReference type="GO" id="GO:0003735">
    <property type="term" value="F:structural constituent of ribosome"/>
    <property type="evidence" value="ECO:0007669"/>
    <property type="project" value="InterPro"/>
</dbReference>
<keyword evidence="6" id="KW-0175">Coiled coil</keyword>
<dbReference type="NCBIfam" id="TIGR00012">
    <property type="entry name" value="L29"/>
    <property type="match status" value="1"/>
</dbReference>
<dbReference type="CDD" id="cd00427">
    <property type="entry name" value="Ribosomal_L29_HIP"/>
    <property type="match status" value="1"/>
</dbReference>
<evidence type="ECO:0000256" key="2">
    <source>
        <dbReference type="ARBA" id="ARBA00022980"/>
    </source>
</evidence>
<evidence type="ECO:0000256" key="1">
    <source>
        <dbReference type="ARBA" id="ARBA00009254"/>
    </source>
</evidence>
<dbReference type="InterPro" id="IPR050063">
    <property type="entry name" value="Ribosomal_protein_uL29"/>
</dbReference>
<dbReference type="InterPro" id="IPR001854">
    <property type="entry name" value="Ribosomal_uL29"/>
</dbReference>